<dbReference type="AlphaFoldDB" id="A0A3N4KWF5"/>
<reference evidence="1 2" key="1">
    <citation type="journal article" date="2018" name="Nat. Ecol. Evol.">
        <title>Pezizomycetes genomes reveal the molecular basis of ectomycorrhizal truffle lifestyle.</title>
        <authorList>
            <person name="Murat C."/>
            <person name="Payen T."/>
            <person name="Noel B."/>
            <person name="Kuo A."/>
            <person name="Morin E."/>
            <person name="Chen J."/>
            <person name="Kohler A."/>
            <person name="Krizsan K."/>
            <person name="Balestrini R."/>
            <person name="Da Silva C."/>
            <person name="Montanini B."/>
            <person name="Hainaut M."/>
            <person name="Levati E."/>
            <person name="Barry K.W."/>
            <person name="Belfiori B."/>
            <person name="Cichocki N."/>
            <person name="Clum A."/>
            <person name="Dockter R.B."/>
            <person name="Fauchery L."/>
            <person name="Guy J."/>
            <person name="Iotti M."/>
            <person name="Le Tacon F."/>
            <person name="Lindquist E.A."/>
            <person name="Lipzen A."/>
            <person name="Malagnac F."/>
            <person name="Mello A."/>
            <person name="Molinier V."/>
            <person name="Miyauchi S."/>
            <person name="Poulain J."/>
            <person name="Riccioni C."/>
            <person name="Rubini A."/>
            <person name="Sitrit Y."/>
            <person name="Splivallo R."/>
            <person name="Traeger S."/>
            <person name="Wang M."/>
            <person name="Zifcakova L."/>
            <person name="Wipf D."/>
            <person name="Zambonelli A."/>
            <person name="Paolocci F."/>
            <person name="Nowrousian M."/>
            <person name="Ottonello S."/>
            <person name="Baldrian P."/>
            <person name="Spatafora J.W."/>
            <person name="Henrissat B."/>
            <person name="Nagy L.G."/>
            <person name="Aury J.M."/>
            <person name="Wincker P."/>
            <person name="Grigoriev I.V."/>
            <person name="Bonfante P."/>
            <person name="Martin F.M."/>
        </authorList>
    </citation>
    <scope>NUCLEOTIDE SEQUENCE [LARGE SCALE GENOMIC DNA]</scope>
    <source>
        <strain evidence="1 2">CCBAS932</strain>
    </source>
</reference>
<name>A0A3N4KWF5_9PEZI</name>
<evidence type="ECO:0000313" key="2">
    <source>
        <dbReference type="Proteomes" id="UP000277580"/>
    </source>
</evidence>
<accession>A0A3N4KWF5</accession>
<gene>
    <name evidence="1" type="ORF">P167DRAFT_275368</name>
</gene>
<protein>
    <submittedName>
        <fullName evidence="1">Uncharacterized protein</fullName>
    </submittedName>
</protein>
<keyword evidence="2" id="KW-1185">Reference proteome</keyword>
<organism evidence="1 2">
    <name type="scientific">Morchella conica CCBAS932</name>
    <dbReference type="NCBI Taxonomy" id="1392247"/>
    <lineage>
        <taxon>Eukaryota</taxon>
        <taxon>Fungi</taxon>
        <taxon>Dikarya</taxon>
        <taxon>Ascomycota</taxon>
        <taxon>Pezizomycotina</taxon>
        <taxon>Pezizomycetes</taxon>
        <taxon>Pezizales</taxon>
        <taxon>Morchellaceae</taxon>
        <taxon>Morchella</taxon>
    </lineage>
</organism>
<dbReference type="Proteomes" id="UP000277580">
    <property type="component" value="Unassembled WGS sequence"/>
</dbReference>
<sequence>MAFRLSIEVGENPPCQKKPPPPAKIGCLTLLQLPHRRKKVTDHIAPWESVRANIQAWLEQPTPKKTTRHFFNNLCKYSPQFTYRVFPGQIWTHVQFFLLMASMELHQAFLAALTASIWARNRERGGPWRGVFPGQNRVQLLISDRFSTLLACTAYSSRVETSNLEISLNLYFTLPYFT</sequence>
<dbReference type="EMBL" id="ML119145">
    <property type="protein sequence ID" value="RPB10115.1"/>
    <property type="molecule type" value="Genomic_DNA"/>
</dbReference>
<dbReference type="InParanoid" id="A0A3N4KWF5"/>
<proteinExistence type="predicted"/>
<evidence type="ECO:0000313" key="1">
    <source>
        <dbReference type="EMBL" id="RPB10115.1"/>
    </source>
</evidence>